<organism evidence="8 11">
    <name type="scientific">Agrobacterium larrymoorei</name>
    <dbReference type="NCBI Taxonomy" id="160699"/>
    <lineage>
        <taxon>Bacteria</taxon>
        <taxon>Pseudomonadati</taxon>
        <taxon>Pseudomonadota</taxon>
        <taxon>Alphaproteobacteria</taxon>
        <taxon>Hyphomicrobiales</taxon>
        <taxon>Rhizobiaceae</taxon>
        <taxon>Rhizobium/Agrobacterium group</taxon>
        <taxon>Agrobacterium</taxon>
    </lineage>
</organism>
<dbReference type="AlphaFoldDB" id="A0A4D7DNR9"/>
<evidence type="ECO:0000256" key="5">
    <source>
        <dbReference type="ARBA" id="ARBA00022989"/>
    </source>
</evidence>
<feature type="transmembrane region" description="Helical" evidence="7">
    <location>
        <begin position="208"/>
        <end position="229"/>
    </location>
</feature>
<dbReference type="InterPro" id="IPR006301">
    <property type="entry name" value="FlhA"/>
</dbReference>
<feature type="transmembrane region" description="Helical" evidence="7">
    <location>
        <begin position="249"/>
        <end position="267"/>
    </location>
</feature>
<sequence>MATPPSILPLPKVAPGGRDIGFAAGIVAILCILFLPIPVFMIDMGLAFSIAFSVLILMVALWIQRPLDFSSFPTILLISTMIRLALNIATTRVILSHGNEGHSAAGGVIAGFSSLVMSGDFVIGLIVFLILIVVNFIVITKGATRIAEVGARFTLDAIPGKQMSIDADLSAGIINEKEAQHRRRELEEESAFYGAMDGASKFVRGDAVAGLMITAINICGGIIIGVFRHGMPIGEAADVFVKLSVGDGIVSQVPALIVSLAAGLIITRGGTLGSTDTAVINQLSGYPKALSVAAGLMFVLSLVPGLPFLPFVSLGMLLALGAWFIPRQMDREKEVARAAEEQSASKAEDAEKDTVKNVLRTSEIELALGKQVSPRLLGAHQELGFRVGKMRKKFAAQYGFVVPEIKVTDDIAIPDKSYQIRIHGTTVAANTLRVGEVLVITGKGRRPSVPGDEVREPAFGMPAVSVLEHFIEDLKREGFHPIDNISALLTHVSEVIRNNLPMLLSYKDVKILIERLDPEYKKLADEICSSHMSYSGLQAILKLLLAERVSIRNLHLILEAVAELAPHLRKTEQIVEHVRIRMAQQICGDLSDNGVLRVLRLGTKWDVVFQQALKRDPKGDVVEFDIDPRQVEEFSNEASKVIREYMDVGLPFVLVTLPETRTYVRMITERLFSTLPVLSHVELAKGTEIKILGSIS</sequence>
<dbReference type="OrthoDB" id="9759185at2"/>
<keyword evidence="3 7" id="KW-1003">Cell membrane</keyword>
<keyword evidence="4 7" id="KW-0812">Transmembrane</keyword>
<dbReference type="NCBIfam" id="TIGR01398">
    <property type="entry name" value="FlhA"/>
    <property type="match status" value="1"/>
</dbReference>
<comment type="similarity">
    <text evidence="2 7">Belongs to the FHIPEP (flagella/HR/invasion proteins export pore) family.</text>
</comment>
<protein>
    <recommendedName>
        <fullName evidence="7">Flagellar biosynthesis protein FlhA</fullName>
    </recommendedName>
</protein>
<keyword evidence="7" id="KW-1006">Bacterial flagellum protein export</keyword>
<dbReference type="GO" id="GO:0044780">
    <property type="term" value="P:bacterial-type flagellum assembly"/>
    <property type="evidence" value="ECO:0007669"/>
    <property type="project" value="InterPro"/>
</dbReference>
<accession>A0A4D7DNR9</accession>
<dbReference type="InterPro" id="IPR001712">
    <property type="entry name" value="T3SS_FHIPEP"/>
</dbReference>
<dbReference type="Gene3D" id="1.10.8.540">
    <property type="entry name" value="FHIPEP family, domain 3"/>
    <property type="match status" value="1"/>
</dbReference>
<dbReference type="InterPro" id="IPR042194">
    <property type="entry name" value="FHIPEP_1"/>
</dbReference>
<dbReference type="InterPro" id="IPR042196">
    <property type="entry name" value="FHIPEP_4"/>
</dbReference>
<feature type="transmembrane region" description="Helical" evidence="7">
    <location>
        <begin position="115"/>
        <end position="138"/>
    </location>
</feature>
<evidence type="ECO:0000256" key="1">
    <source>
        <dbReference type="ARBA" id="ARBA00004651"/>
    </source>
</evidence>
<dbReference type="RefSeq" id="WP_027673812.1">
    <property type="nucleotide sequence ID" value="NZ_CP039691.1"/>
</dbReference>
<dbReference type="Gene3D" id="3.40.30.60">
    <property type="entry name" value="FHIPEP family, domain 1"/>
    <property type="match status" value="1"/>
</dbReference>
<dbReference type="Proteomes" id="UP000298545">
    <property type="component" value="Chromosome circular"/>
</dbReference>
<dbReference type="PRINTS" id="PR00949">
    <property type="entry name" value="TYPE3IMAPROT"/>
</dbReference>
<comment type="function">
    <text evidence="7">Required for formation of the rod structure of the flagellar apparatus. Together with FliI and FliH, may constitute the export apparatus of flagellin.</text>
</comment>
<keyword evidence="7" id="KW-0813">Transport</keyword>
<keyword evidence="5 7" id="KW-1133">Transmembrane helix</keyword>
<comment type="subcellular location">
    <subcellularLocation>
        <location evidence="1 7">Cell membrane</location>
        <topology evidence="1 7">Multi-pass membrane protein</topology>
    </subcellularLocation>
</comment>
<evidence type="ECO:0000313" key="11">
    <source>
        <dbReference type="Proteomes" id="UP000298545"/>
    </source>
</evidence>
<keyword evidence="8" id="KW-0969">Cilium</keyword>
<dbReference type="PIRSF" id="PIRSF005419">
    <property type="entry name" value="FlhA"/>
    <property type="match status" value="1"/>
</dbReference>
<dbReference type="Gene3D" id="3.40.50.12790">
    <property type="entry name" value="FHIPEP family, domain 4"/>
    <property type="match status" value="1"/>
</dbReference>
<reference evidence="9 12" key="2">
    <citation type="submission" date="2021-03" db="EMBL/GenBank/DDBJ databases">
        <title>Rapid diversification of plasmids in a genus of pathogenic and nitrogen fixing bacteria.</title>
        <authorList>
            <person name="Weisberg A.J."/>
            <person name="Miller M."/>
            <person name="Ream W."/>
            <person name="Grunwald N.J."/>
            <person name="Chang J.H."/>
        </authorList>
    </citation>
    <scope>NUCLEOTIDE SEQUENCE [LARGE SCALE GENOMIC DNA]</scope>
    <source>
        <strain evidence="9 12">AF3.44</strain>
    </source>
</reference>
<evidence type="ECO:0000313" key="8">
    <source>
        <dbReference type="EMBL" id="QCI98695.1"/>
    </source>
</evidence>
<evidence type="ECO:0000313" key="10">
    <source>
        <dbReference type="EMBL" id="WHA40804.1"/>
    </source>
</evidence>
<evidence type="ECO:0000313" key="9">
    <source>
        <dbReference type="EMBL" id="QYA05839.1"/>
    </source>
</evidence>
<keyword evidence="6 7" id="KW-0472">Membrane</keyword>
<dbReference type="EMBL" id="CP072167">
    <property type="protein sequence ID" value="QYA05839.1"/>
    <property type="molecule type" value="Genomic_DNA"/>
</dbReference>
<reference evidence="10" key="3">
    <citation type="submission" date="2023-05" db="EMBL/GenBank/DDBJ databases">
        <title>Complete genome sequence of Agrobacterium larrymoorei CFBP5477.</title>
        <authorList>
            <person name="Yen H.-C."/>
            <person name="Chou L."/>
            <person name="Lin Y.-C."/>
            <person name="Lai E.-M."/>
            <person name="Kuo C.-H."/>
        </authorList>
    </citation>
    <scope>NUCLEOTIDE SEQUENCE</scope>
    <source>
        <strain evidence="10">CFBP5477</strain>
    </source>
</reference>
<evidence type="ECO:0000256" key="7">
    <source>
        <dbReference type="RuleBase" id="RU364093"/>
    </source>
</evidence>
<keyword evidence="8" id="KW-0966">Cell projection</keyword>
<dbReference type="STRING" id="1367849.GCA_000518585_00932"/>
<dbReference type="KEGG" id="alf:CFBP5473_12790"/>
<dbReference type="GO" id="GO:0005886">
    <property type="term" value="C:plasma membrane"/>
    <property type="evidence" value="ECO:0007669"/>
    <property type="project" value="UniProtKB-SubCell"/>
</dbReference>
<evidence type="ECO:0000313" key="12">
    <source>
        <dbReference type="Proteomes" id="UP000826513"/>
    </source>
</evidence>
<proteinExistence type="inferred from homology"/>
<dbReference type="Pfam" id="PF00771">
    <property type="entry name" value="FHIPEP"/>
    <property type="match status" value="1"/>
</dbReference>
<dbReference type="PANTHER" id="PTHR30161:SF1">
    <property type="entry name" value="FLAGELLAR BIOSYNTHESIS PROTEIN FLHA-RELATED"/>
    <property type="match status" value="1"/>
</dbReference>
<keyword evidence="7" id="KW-1005">Bacterial flagellum biogenesis</keyword>
<dbReference type="Proteomes" id="UP000298664">
    <property type="component" value="Chromosome Circular"/>
</dbReference>
<evidence type="ECO:0000256" key="2">
    <source>
        <dbReference type="ARBA" id="ARBA00008835"/>
    </source>
</evidence>
<gene>
    <name evidence="7 8" type="primary">flhA</name>
    <name evidence="8" type="ORF">CFBP5473_12790</name>
    <name evidence="10" type="ORF">CFBP5477_013450</name>
    <name evidence="9" type="ORF">J5285_06945</name>
</gene>
<dbReference type="EMBL" id="CP039691">
    <property type="protein sequence ID" value="QCI98695.1"/>
    <property type="molecule type" value="Genomic_DNA"/>
</dbReference>
<keyword evidence="8" id="KW-0282">Flagellum</keyword>
<keyword evidence="7" id="KW-0653">Protein transport</keyword>
<dbReference type="PANTHER" id="PTHR30161">
    <property type="entry name" value="FLAGELLAR EXPORT PROTEIN, MEMBRANE FLHA SUBUNIT-RELATED"/>
    <property type="match status" value="1"/>
</dbReference>
<evidence type="ECO:0000256" key="4">
    <source>
        <dbReference type="ARBA" id="ARBA00022692"/>
    </source>
</evidence>
<feature type="transmembrane region" description="Helical" evidence="7">
    <location>
        <begin position="20"/>
        <end position="40"/>
    </location>
</feature>
<name>A0A4D7DNR9_9HYPH</name>
<evidence type="ECO:0000256" key="3">
    <source>
        <dbReference type="ARBA" id="ARBA00022475"/>
    </source>
</evidence>
<evidence type="ECO:0000256" key="6">
    <source>
        <dbReference type="ARBA" id="ARBA00023136"/>
    </source>
</evidence>
<reference evidence="8 11" key="1">
    <citation type="submission" date="2019-04" db="EMBL/GenBank/DDBJ databases">
        <title>Complete genome sequence of Agrobacterium larrymoorei CFBP5473.</title>
        <authorList>
            <person name="Haryono M."/>
            <person name="Chou L."/>
            <person name="Lin Y.-C."/>
            <person name="Lai E.-M."/>
            <person name="Kuo C.-H."/>
        </authorList>
    </citation>
    <scope>NUCLEOTIDE SEQUENCE [LARGE SCALE GENOMIC DNA]</scope>
    <source>
        <strain evidence="8 11">CFBP5473</strain>
    </source>
</reference>
<dbReference type="EMBL" id="CP124733">
    <property type="protein sequence ID" value="WHA40804.1"/>
    <property type="molecule type" value="Genomic_DNA"/>
</dbReference>
<keyword evidence="12" id="KW-1185">Reference proteome</keyword>
<comment type="caution">
    <text evidence="7">Lacks conserved residue(s) required for the propagation of feature annotation.</text>
</comment>
<dbReference type="Proteomes" id="UP000826513">
    <property type="component" value="Chromosome 1"/>
</dbReference>
<dbReference type="InterPro" id="IPR042193">
    <property type="entry name" value="FHIPEP_3"/>
</dbReference>
<feature type="transmembrane region" description="Helical" evidence="7">
    <location>
        <begin position="46"/>
        <end position="63"/>
    </location>
</feature>
<dbReference type="GO" id="GO:0009306">
    <property type="term" value="P:protein secretion"/>
    <property type="evidence" value="ECO:0007669"/>
    <property type="project" value="InterPro"/>
</dbReference>